<reference evidence="4" key="1">
    <citation type="submission" date="2019-07" db="EMBL/GenBank/DDBJ databases">
        <authorList>
            <person name="Dittberner H."/>
        </authorList>
    </citation>
    <scope>NUCLEOTIDE SEQUENCE [LARGE SCALE GENOMIC DNA]</scope>
</reference>
<dbReference type="PANTHER" id="PTHR31425">
    <property type="entry name" value="PHOSPHORIBOSYLANTHRANILATE TRANSFERASE ISOFORM 1"/>
    <property type="match status" value="1"/>
</dbReference>
<keyword evidence="2" id="KW-0472">Membrane</keyword>
<keyword evidence="2" id="KW-0812">Transmembrane</keyword>
<organism evidence="4 5">
    <name type="scientific">Arabis nemorensis</name>
    <dbReference type="NCBI Taxonomy" id="586526"/>
    <lineage>
        <taxon>Eukaryota</taxon>
        <taxon>Viridiplantae</taxon>
        <taxon>Streptophyta</taxon>
        <taxon>Embryophyta</taxon>
        <taxon>Tracheophyta</taxon>
        <taxon>Spermatophyta</taxon>
        <taxon>Magnoliopsida</taxon>
        <taxon>eudicotyledons</taxon>
        <taxon>Gunneridae</taxon>
        <taxon>Pentapetalae</taxon>
        <taxon>rosids</taxon>
        <taxon>malvids</taxon>
        <taxon>Brassicales</taxon>
        <taxon>Brassicaceae</taxon>
        <taxon>Arabideae</taxon>
        <taxon>Arabis</taxon>
    </lineage>
</organism>
<dbReference type="OrthoDB" id="67700at2759"/>
<dbReference type="Proteomes" id="UP000489600">
    <property type="component" value="Unassembled WGS sequence"/>
</dbReference>
<dbReference type="InterPro" id="IPR013583">
    <property type="entry name" value="MCTP_C"/>
</dbReference>
<feature type="transmembrane region" description="Helical" evidence="2">
    <location>
        <begin position="106"/>
        <end position="125"/>
    </location>
</feature>
<dbReference type="AlphaFoldDB" id="A0A565BPT7"/>
<dbReference type="PANTHER" id="PTHR31425:SF50">
    <property type="entry name" value="FT-INTERACTING PROTEIN 3-RELATED"/>
    <property type="match status" value="1"/>
</dbReference>
<proteinExistence type="predicted"/>
<name>A0A565BPT7_9BRAS</name>
<evidence type="ECO:0000259" key="3">
    <source>
        <dbReference type="Pfam" id="PF08372"/>
    </source>
</evidence>
<keyword evidence="2" id="KW-1133">Transmembrane helix</keyword>
<comment type="caution">
    <text evidence="4">The sequence shown here is derived from an EMBL/GenBank/DDBJ whole genome shotgun (WGS) entry which is preliminary data.</text>
</comment>
<evidence type="ECO:0000256" key="1">
    <source>
        <dbReference type="ARBA" id="ARBA00022737"/>
    </source>
</evidence>
<keyword evidence="5" id="KW-1185">Reference proteome</keyword>
<feature type="domain" description="Multiple C2" evidence="3">
    <location>
        <begin position="11"/>
        <end position="119"/>
    </location>
</feature>
<evidence type="ECO:0000313" key="5">
    <source>
        <dbReference type="Proteomes" id="UP000489600"/>
    </source>
</evidence>
<dbReference type="EMBL" id="CABITT030000004">
    <property type="protein sequence ID" value="VVB02960.1"/>
    <property type="molecule type" value="Genomic_DNA"/>
</dbReference>
<protein>
    <recommendedName>
        <fullName evidence="3">Multiple C2 domain-containing protein</fullName>
    </recommendedName>
</protein>
<sequence>MAYIFFLEEVLPLLLLGIFLKGSLFYFWTPDLPVHTDVALSRVSSTAQCDIDEELDTYPSSRPPAIVSVRYDRLRRVAGALQTRFGDVSGSVEKLFLLISWRDQCATAMCLLFCLIAGFGISLLTHASD</sequence>
<accession>A0A565BPT7</accession>
<dbReference type="Pfam" id="PF08372">
    <property type="entry name" value="PRT_C"/>
    <property type="match status" value="1"/>
</dbReference>
<gene>
    <name evidence="4" type="ORF">ANE_LOCUS13404</name>
</gene>
<dbReference type="InterPro" id="IPR047259">
    <property type="entry name" value="QUIRKY-like"/>
</dbReference>
<evidence type="ECO:0000256" key="2">
    <source>
        <dbReference type="SAM" id="Phobius"/>
    </source>
</evidence>
<keyword evidence="1" id="KW-0677">Repeat</keyword>
<feature type="transmembrane region" description="Helical" evidence="2">
    <location>
        <begin position="12"/>
        <end position="29"/>
    </location>
</feature>
<evidence type="ECO:0000313" key="4">
    <source>
        <dbReference type="EMBL" id="VVB02960.1"/>
    </source>
</evidence>